<accession>A0ABX1T4K1</accession>
<dbReference type="EMBL" id="LANA01000002">
    <property type="protein sequence ID" value="NMN68165.1"/>
    <property type="molecule type" value="Genomic_DNA"/>
</dbReference>
<reference evidence="2 3" key="1">
    <citation type="submission" date="2019-07" db="EMBL/GenBank/DDBJ databases">
        <title>SAR11 Genome Evolution.</title>
        <authorList>
            <person name="Giovannoni S."/>
        </authorList>
    </citation>
    <scope>NUCLEOTIDE SEQUENCE [LARGE SCALE GENOMIC DNA]</scope>
    <source>
        <strain evidence="2 3">HTCC9565</strain>
    </source>
</reference>
<dbReference type="RefSeq" id="WP_169036655.1">
    <property type="nucleotide sequence ID" value="NZ_LANA01000002.1"/>
</dbReference>
<sequence length="293" mass="33689">MKKFLGILILFLLSLNYAEAATSSEAKNKKYVYKSLYDLKKIIKKEDPSDLKKLKFIRKSENKEFFAMSGKPAGCNDCGKRKSYEYDAFVFHAIYNSGHKIIFLVDIDFAKNLEKAREYASKYSNTMGQIPSFLREGTTKLDGEYKDTNLGVGTGTERGVKVIVIAKGNKRWWADFNQSRFMLYPQNKYIVKELILMHESAHLSIHGKITTDVKWYPAVLADGKYITKYARTDRGEDVADTISFWVAVRCIKNFSEKKKNKILKSIPNRIKFLDDFVRDNKLSTSPMVCALKN</sequence>
<comment type="caution">
    <text evidence="2">The sequence shown here is derived from an EMBL/GenBank/DDBJ whole genome shotgun (WGS) entry which is preliminary data.</text>
</comment>
<gene>
    <name evidence="2" type="ORF">VP91_00013310</name>
</gene>
<keyword evidence="1" id="KW-0732">Signal</keyword>
<dbReference type="Proteomes" id="UP001166004">
    <property type="component" value="Unassembled WGS sequence"/>
</dbReference>
<feature type="chain" id="PRO_5045854139" evidence="1">
    <location>
        <begin position="21"/>
        <end position="293"/>
    </location>
</feature>
<keyword evidence="3" id="KW-1185">Reference proteome</keyword>
<evidence type="ECO:0000313" key="2">
    <source>
        <dbReference type="EMBL" id="NMN68165.1"/>
    </source>
</evidence>
<evidence type="ECO:0000313" key="3">
    <source>
        <dbReference type="Proteomes" id="UP001166004"/>
    </source>
</evidence>
<protein>
    <submittedName>
        <fullName evidence="2">Uncharacterized protein</fullName>
    </submittedName>
</protein>
<evidence type="ECO:0000256" key="1">
    <source>
        <dbReference type="SAM" id="SignalP"/>
    </source>
</evidence>
<proteinExistence type="predicted"/>
<name>A0ABX1T4K1_PELUQ</name>
<feature type="signal peptide" evidence="1">
    <location>
        <begin position="1"/>
        <end position="20"/>
    </location>
</feature>
<organism evidence="2 3">
    <name type="scientific">Pelagibacter ubique</name>
    <dbReference type="NCBI Taxonomy" id="198252"/>
    <lineage>
        <taxon>Bacteria</taxon>
        <taxon>Pseudomonadati</taxon>
        <taxon>Pseudomonadota</taxon>
        <taxon>Alphaproteobacteria</taxon>
        <taxon>Candidatus Pelagibacterales</taxon>
        <taxon>Candidatus Pelagibacteraceae</taxon>
        <taxon>Candidatus Pelagibacter</taxon>
    </lineage>
</organism>